<evidence type="ECO:0000259" key="2">
    <source>
        <dbReference type="PROSITE" id="PS51372"/>
    </source>
</evidence>
<evidence type="ECO:0000313" key="3">
    <source>
        <dbReference type="EMBL" id="GGP11744.1"/>
    </source>
</evidence>
<dbReference type="PROSITE" id="PS51372">
    <property type="entry name" value="PRD_2"/>
    <property type="match status" value="2"/>
</dbReference>
<dbReference type="RefSeq" id="WP_188734754.1">
    <property type="nucleotide sequence ID" value="NZ_BMLW01000007.1"/>
</dbReference>
<protein>
    <submittedName>
        <fullName evidence="3">Transcriptional regulator</fullName>
    </submittedName>
</protein>
<dbReference type="SUPFAM" id="SSF63520">
    <property type="entry name" value="PTS-regulatory domain, PRD"/>
    <property type="match status" value="2"/>
</dbReference>
<dbReference type="InterPro" id="IPR050661">
    <property type="entry name" value="BglG_antiterminators"/>
</dbReference>
<organism evidence="3 4">
    <name type="scientific">Oceanobacillus neutriphilus</name>
    <dbReference type="NCBI Taxonomy" id="531815"/>
    <lineage>
        <taxon>Bacteria</taxon>
        <taxon>Bacillati</taxon>
        <taxon>Bacillota</taxon>
        <taxon>Bacilli</taxon>
        <taxon>Bacillales</taxon>
        <taxon>Bacillaceae</taxon>
        <taxon>Oceanobacillus</taxon>
    </lineage>
</organism>
<dbReference type="InterPro" id="IPR036650">
    <property type="entry name" value="CAT_RNA-bd_dom_sf"/>
</dbReference>
<dbReference type="Proteomes" id="UP000641206">
    <property type="component" value="Unassembled WGS sequence"/>
</dbReference>
<evidence type="ECO:0000256" key="1">
    <source>
        <dbReference type="ARBA" id="ARBA00022737"/>
    </source>
</evidence>
<dbReference type="Gene3D" id="2.30.24.10">
    <property type="entry name" value="CAT RNA-binding domain"/>
    <property type="match status" value="1"/>
</dbReference>
<name>A0ABQ2NVU9_9BACI</name>
<comment type="caution">
    <text evidence="3">The sequence shown here is derived from an EMBL/GenBank/DDBJ whole genome shotgun (WGS) entry which is preliminary data.</text>
</comment>
<feature type="domain" description="PRD" evidence="2">
    <location>
        <begin position="60"/>
        <end position="164"/>
    </location>
</feature>
<accession>A0ABQ2NVU9</accession>
<proteinExistence type="predicted"/>
<dbReference type="PANTHER" id="PTHR30185">
    <property type="entry name" value="CRYPTIC BETA-GLUCOSIDE BGL OPERON ANTITERMINATOR"/>
    <property type="match status" value="1"/>
</dbReference>
<feature type="domain" description="PRD" evidence="2">
    <location>
        <begin position="165"/>
        <end position="275"/>
    </location>
</feature>
<dbReference type="Pfam" id="PF00874">
    <property type="entry name" value="PRD"/>
    <property type="match status" value="2"/>
</dbReference>
<dbReference type="Gene3D" id="1.10.1790.10">
    <property type="entry name" value="PRD domain"/>
    <property type="match status" value="2"/>
</dbReference>
<sequence>MQVIKNINNNVSLCLDSTGREVIAFGKGVGFIRPPQIIPLSKVERTFYNITEIDFEIIKNIPVAIMKASIRIVDEVESNLNTTLMSTTTLALADHINFAIKRANESMTLDMTLQEDINQIYRDEMKQAYLALDIIYEETGVRLDKKEAGTIALHFINNQIEEKDNQQNISEDIIQESIAIIEKEFKLDIDRESFNYSRFVTHIHYLLRRTLKNKQIQSENRVLFKKLKQEYPIAYKCALEISSLFNGKLKIELNDEENLYLMLHINRLCSRDMQMNKEI</sequence>
<dbReference type="InterPro" id="IPR004341">
    <property type="entry name" value="CAT_RNA-bd_dom"/>
</dbReference>
<dbReference type="EMBL" id="BMLW01000007">
    <property type="protein sequence ID" value="GGP11744.1"/>
    <property type="molecule type" value="Genomic_DNA"/>
</dbReference>
<dbReference type="SUPFAM" id="SSF50151">
    <property type="entry name" value="SacY-like RNA-binding domain"/>
    <property type="match status" value="1"/>
</dbReference>
<dbReference type="SMART" id="SM01061">
    <property type="entry name" value="CAT_RBD"/>
    <property type="match status" value="1"/>
</dbReference>
<gene>
    <name evidence="3" type="primary">bglG1</name>
    <name evidence="3" type="ORF">GCM10011346_24970</name>
</gene>
<keyword evidence="4" id="KW-1185">Reference proteome</keyword>
<keyword evidence="1" id="KW-0677">Repeat</keyword>
<dbReference type="InterPro" id="IPR011608">
    <property type="entry name" value="PRD"/>
</dbReference>
<dbReference type="Pfam" id="PF03123">
    <property type="entry name" value="CAT_RBD"/>
    <property type="match status" value="1"/>
</dbReference>
<dbReference type="InterPro" id="IPR036634">
    <property type="entry name" value="PRD_sf"/>
</dbReference>
<dbReference type="PANTHER" id="PTHR30185:SF15">
    <property type="entry name" value="CRYPTIC BETA-GLUCOSIDE BGL OPERON ANTITERMINATOR"/>
    <property type="match status" value="1"/>
</dbReference>
<reference evidence="4" key="1">
    <citation type="journal article" date="2019" name="Int. J. Syst. Evol. Microbiol.">
        <title>The Global Catalogue of Microorganisms (GCM) 10K type strain sequencing project: providing services to taxonomists for standard genome sequencing and annotation.</title>
        <authorList>
            <consortium name="The Broad Institute Genomics Platform"/>
            <consortium name="The Broad Institute Genome Sequencing Center for Infectious Disease"/>
            <person name="Wu L."/>
            <person name="Ma J."/>
        </authorList>
    </citation>
    <scope>NUCLEOTIDE SEQUENCE [LARGE SCALE GENOMIC DNA]</scope>
    <source>
        <strain evidence="4">CGMCC 1.7693</strain>
    </source>
</reference>
<evidence type="ECO:0000313" key="4">
    <source>
        <dbReference type="Proteomes" id="UP000641206"/>
    </source>
</evidence>